<evidence type="ECO:0000313" key="2">
    <source>
        <dbReference type="Proteomes" id="UP000198828"/>
    </source>
</evidence>
<evidence type="ECO:0008006" key="3">
    <source>
        <dbReference type="Google" id="ProtNLM"/>
    </source>
</evidence>
<evidence type="ECO:0000313" key="1">
    <source>
        <dbReference type="EMBL" id="SDX47507.1"/>
    </source>
</evidence>
<proteinExistence type="predicted"/>
<name>A0A1H3C025_9FIRM</name>
<dbReference type="OrthoDB" id="9090890at2"/>
<dbReference type="RefSeq" id="WP_093753954.1">
    <property type="nucleotide sequence ID" value="NZ_BSYN01000006.1"/>
</dbReference>
<organism evidence="1 2">
    <name type="scientific">Tepidimicrobium xylanilyticum</name>
    <dbReference type="NCBI Taxonomy" id="1123352"/>
    <lineage>
        <taxon>Bacteria</taxon>
        <taxon>Bacillati</taxon>
        <taxon>Bacillota</taxon>
        <taxon>Tissierellia</taxon>
        <taxon>Tissierellales</taxon>
        <taxon>Tepidimicrobiaceae</taxon>
        <taxon>Tepidimicrobium</taxon>
    </lineage>
</organism>
<dbReference type="InterPro" id="IPR024265">
    <property type="entry name" value="DUF3788"/>
</dbReference>
<dbReference type="Pfam" id="PF12663">
    <property type="entry name" value="DUF3788"/>
    <property type="match status" value="1"/>
</dbReference>
<protein>
    <recommendedName>
        <fullName evidence="3">DUF3788 domain-containing protein</fullName>
    </recommendedName>
</protein>
<reference evidence="1 2" key="1">
    <citation type="submission" date="2016-10" db="EMBL/GenBank/DDBJ databases">
        <authorList>
            <person name="de Groot N.N."/>
        </authorList>
    </citation>
    <scope>NUCLEOTIDE SEQUENCE [LARGE SCALE GENOMIC DNA]</scope>
    <source>
        <strain evidence="1 2">DSM 23310</strain>
    </source>
</reference>
<dbReference type="Proteomes" id="UP000198828">
    <property type="component" value="Unassembled WGS sequence"/>
</dbReference>
<gene>
    <name evidence="1" type="ORF">SAMN05660923_02375</name>
</gene>
<dbReference type="EMBL" id="FNNG01000011">
    <property type="protein sequence ID" value="SDX47507.1"/>
    <property type="molecule type" value="Genomic_DNA"/>
</dbReference>
<accession>A0A1H3C025</accession>
<sequence>MFKAIPNKEQIESLLGEIAMEAWNELVQFVESNYEFDPVWEEGGKYGVWEVKYRRSGRTLCAFYVKEGQFTALVIFGKAERQKFELLQNEFSLEIIELYSNTRQYHDGKWLWINVSDMSLVEDIKRLITIKKKPKKMRN</sequence>
<keyword evidence="2" id="KW-1185">Reference proteome</keyword>
<dbReference type="AlphaFoldDB" id="A0A1H3C025"/>